<proteinExistence type="predicted"/>
<feature type="transmembrane region" description="Helical" evidence="6">
    <location>
        <begin position="121"/>
        <end position="139"/>
    </location>
</feature>
<dbReference type="STRING" id="688867.SAMN05660236_0976"/>
<dbReference type="RefSeq" id="WP_079685557.1">
    <property type="nucleotide sequence ID" value="NZ_FUZU01000001.1"/>
</dbReference>
<dbReference type="EMBL" id="FUZU01000001">
    <property type="protein sequence ID" value="SKC49082.1"/>
    <property type="molecule type" value="Genomic_DNA"/>
</dbReference>
<accession>A0A1T5JCT3</accession>
<evidence type="ECO:0000313" key="8">
    <source>
        <dbReference type="EMBL" id="SKC49082.1"/>
    </source>
</evidence>
<dbReference type="Pfam" id="PF10035">
    <property type="entry name" value="DUF2179"/>
    <property type="match status" value="1"/>
</dbReference>
<comment type="subcellular location">
    <subcellularLocation>
        <location evidence="1">Cell membrane</location>
        <topology evidence="1">Multi-pass membrane protein</topology>
    </subcellularLocation>
</comment>
<feature type="domain" description="DUF2179" evidence="7">
    <location>
        <begin position="234"/>
        <end position="293"/>
    </location>
</feature>
<feature type="transmembrane region" description="Helical" evidence="6">
    <location>
        <begin position="93"/>
        <end position="115"/>
    </location>
</feature>
<dbReference type="Gene3D" id="3.30.70.120">
    <property type="match status" value="1"/>
</dbReference>
<keyword evidence="4 6" id="KW-1133">Transmembrane helix</keyword>
<evidence type="ECO:0000256" key="3">
    <source>
        <dbReference type="ARBA" id="ARBA00022692"/>
    </source>
</evidence>
<sequence>MSSQQRLIELKKIRVKKITIIRGIKDTVFISLGVLSAAFGLKGFLLPNDFLDGGVMGISLLTNVLTDIDLAYLVVIINIPFIIVGYKQISKLFALKTLIAITALALCLSFFEFRSITDDKLLIAVFGGFFLGCGIGLSIRGGSVIDGTEVLAIYVSRNTPLTVGDIILIFNIAIFSVAAWLINMETALYAILTYLIASKTVDFVVHGIEEYTSVMIVSEKSVEIKDAITEKMGRGVTILKGKSGYGKTGHRTKDQDVIFSVITRLELQKLKMEIAKIDPDAFVVENSVNDIKGGMIKKRPLE</sequence>
<dbReference type="AlphaFoldDB" id="A0A1T5JCT3"/>
<feature type="transmembrane region" description="Helical" evidence="6">
    <location>
        <begin position="160"/>
        <end position="181"/>
    </location>
</feature>
<reference evidence="8 9" key="1">
    <citation type="submission" date="2017-02" db="EMBL/GenBank/DDBJ databases">
        <authorList>
            <person name="Peterson S.W."/>
        </authorList>
    </citation>
    <scope>NUCLEOTIDE SEQUENCE [LARGE SCALE GENOMIC DNA]</scope>
    <source>
        <strain evidence="8 9">DSM 25262</strain>
    </source>
</reference>
<name>A0A1T5JCT3_9BACT</name>
<evidence type="ECO:0000259" key="7">
    <source>
        <dbReference type="Pfam" id="PF10035"/>
    </source>
</evidence>
<gene>
    <name evidence="8" type="ORF">SAMN05660236_0976</name>
</gene>
<feature type="transmembrane region" description="Helical" evidence="6">
    <location>
        <begin position="20"/>
        <end position="41"/>
    </location>
</feature>
<dbReference type="OrthoDB" id="265478at2"/>
<dbReference type="Proteomes" id="UP000190961">
    <property type="component" value="Unassembled WGS sequence"/>
</dbReference>
<keyword evidence="2" id="KW-1003">Cell membrane</keyword>
<protein>
    <submittedName>
        <fullName evidence="8">Uncharacterized membrane-anchored protein YitT, contains DUF161 and DUF2179 domains</fullName>
    </submittedName>
</protein>
<dbReference type="PIRSF" id="PIRSF006483">
    <property type="entry name" value="Membrane_protein_YitT"/>
    <property type="match status" value="1"/>
</dbReference>
<evidence type="ECO:0000256" key="2">
    <source>
        <dbReference type="ARBA" id="ARBA00022475"/>
    </source>
</evidence>
<dbReference type="GO" id="GO:0005886">
    <property type="term" value="C:plasma membrane"/>
    <property type="evidence" value="ECO:0007669"/>
    <property type="project" value="UniProtKB-SubCell"/>
</dbReference>
<dbReference type="PANTHER" id="PTHR33545">
    <property type="entry name" value="UPF0750 MEMBRANE PROTEIN YITT-RELATED"/>
    <property type="match status" value="1"/>
</dbReference>
<evidence type="ECO:0000313" key="9">
    <source>
        <dbReference type="Proteomes" id="UP000190961"/>
    </source>
</evidence>
<keyword evidence="5 6" id="KW-0472">Membrane</keyword>
<dbReference type="InterPro" id="IPR019264">
    <property type="entry name" value="DUF2179"/>
</dbReference>
<evidence type="ECO:0000256" key="6">
    <source>
        <dbReference type="SAM" id="Phobius"/>
    </source>
</evidence>
<evidence type="ECO:0000256" key="1">
    <source>
        <dbReference type="ARBA" id="ARBA00004651"/>
    </source>
</evidence>
<dbReference type="Pfam" id="PF02588">
    <property type="entry name" value="YitT_membrane"/>
    <property type="match status" value="1"/>
</dbReference>
<keyword evidence="9" id="KW-1185">Reference proteome</keyword>
<dbReference type="InterPro" id="IPR003740">
    <property type="entry name" value="YitT"/>
</dbReference>
<evidence type="ECO:0000256" key="5">
    <source>
        <dbReference type="ARBA" id="ARBA00023136"/>
    </source>
</evidence>
<keyword evidence="3 6" id="KW-0812">Transmembrane</keyword>
<dbReference type="CDD" id="cd16380">
    <property type="entry name" value="YitT_C"/>
    <property type="match status" value="1"/>
</dbReference>
<feature type="transmembrane region" description="Helical" evidence="6">
    <location>
        <begin position="70"/>
        <end position="86"/>
    </location>
</feature>
<organism evidence="8 9">
    <name type="scientific">Ohtaekwangia koreensis</name>
    <dbReference type="NCBI Taxonomy" id="688867"/>
    <lineage>
        <taxon>Bacteria</taxon>
        <taxon>Pseudomonadati</taxon>
        <taxon>Bacteroidota</taxon>
        <taxon>Cytophagia</taxon>
        <taxon>Cytophagales</taxon>
        <taxon>Fulvivirgaceae</taxon>
        <taxon>Ohtaekwangia</taxon>
    </lineage>
</organism>
<dbReference type="PANTHER" id="PTHR33545:SF3">
    <property type="entry name" value="UPF0750 MEMBRANE PROTEIN YQFU"/>
    <property type="match status" value="1"/>
</dbReference>
<dbReference type="InterPro" id="IPR015867">
    <property type="entry name" value="N-reg_PII/ATP_PRibTrfase_C"/>
</dbReference>
<dbReference type="InterPro" id="IPR051461">
    <property type="entry name" value="UPF0750_membrane"/>
</dbReference>
<evidence type="ECO:0000256" key="4">
    <source>
        <dbReference type="ARBA" id="ARBA00022989"/>
    </source>
</evidence>